<dbReference type="PROSITE" id="PS51670">
    <property type="entry name" value="SHKT"/>
    <property type="match status" value="3"/>
</dbReference>
<feature type="compositionally biased region" description="Low complexity" evidence="2">
    <location>
        <begin position="179"/>
        <end position="210"/>
    </location>
</feature>
<evidence type="ECO:0000313" key="6">
    <source>
        <dbReference type="Proteomes" id="UP001175271"/>
    </source>
</evidence>
<feature type="chain" id="PRO_5041376449" description="ShKT domain-containing protein" evidence="3">
    <location>
        <begin position="25"/>
        <end position="480"/>
    </location>
</feature>
<evidence type="ECO:0000313" key="5">
    <source>
        <dbReference type="EMBL" id="KAK0393532.1"/>
    </source>
</evidence>
<dbReference type="EMBL" id="JAUCMV010000005">
    <property type="protein sequence ID" value="KAK0393532.1"/>
    <property type="molecule type" value="Genomic_DNA"/>
</dbReference>
<keyword evidence="6" id="KW-1185">Reference proteome</keyword>
<feature type="region of interest" description="Disordered" evidence="2">
    <location>
        <begin position="322"/>
        <end position="386"/>
    </location>
</feature>
<reference evidence="5" key="1">
    <citation type="submission" date="2023-06" db="EMBL/GenBank/DDBJ databases">
        <title>Genomic analysis of the entomopathogenic nematode Steinernema hermaphroditum.</title>
        <authorList>
            <person name="Schwarz E.M."/>
            <person name="Heppert J.K."/>
            <person name="Baniya A."/>
            <person name="Schwartz H.T."/>
            <person name="Tan C.-H."/>
            <person name="Antoshechkin I."/>
            <person name="Sternberg P.W."/>
            <person name="Goodrich-Blair H."/>
            <person name="Dillman A.R."/>
        </authorList>
    </citation>
    <scope>NUCLEOTIDE SEQUENCE</scope>
    <source>
        <strain evidence="5">PS9179</strain>
        <tissue evidence="5">Whole animal</tissue>
    </source>
</reference>
<proteinExistence type="predicted"/>
<dbReference type="Pfam" id="PF01549">
    <property type="entry name" value="ShK"/>
    <property type="match status" value="3"/>
</dbReference>
<dbReference type="AlphaFoldDB" id="A0AA39GU09"/>
<organism evidence="5 6">
    <name type="scientific">Steinernema hermaphroditum</name>
    <dbReference type="NCBI Taxonomy" id="289476"/>
    <lineage>
        <taxon>Eukaryota</taxon>
        <taxon>Metazoa</taxon>
        <taxon>Ecdysozoa</taxon>
        <taxon>Nematoda</taxon>
        <taxon>Chromadorea</taxon>
        <taxon>Rhabditida</taxon>
        <taxon>Tylenchina</taxon>
        <taxon>Panagrolaimomorpha</taxon>
        <taxon>Strongyloidoidea</taxon>
        <taxon>Steinernematidae</taxon>
        <taxon>Steinernema</taxon>
    </lineage>
</organism>
<feature type="domain" description="ShKT" evidence="4">
    <location>
        <begin position="396"/>
        <end position="430"/>
    </location>
</feature>
<comment type="caution">
    <text evidence="5">The sequence shown here is derived from an EMBL/GenBank/DDBJ whole genome shotgun (WGS) entry which is preliminary data.</text>
</comment>
<feature type="compositionally biased region" description="Low complexity" evidence="2">
    <location>
        <begin position="361"/>
        <end position="386"/>
    </location>
</feature>
<feature type="disulfide bond" evidence="1">
    <location>
        <begin position="446"/>
        <end position="480"/>
    </location>
</feature>
<comment type="caution">
    <text evidence="1">Lacks conserved residue(s) required for the propagation of feature annotation.</text>
</comment>
<dbReference type="SMART" id="SM00254">
    <property type="entry name" value="ShKT"/>
    <property type="match status" value="3"/>
</dbReference>
<keyword evidence="3" id="KW-0732">Signal</keyword>
<dbReference type="InterPro" id="IPR003582">
    <property type="entry name" value="ShKT_dom"/>
</dbReference>
<name>A0AA39GU09_9BILA</name>
<feature type="disulfide bond" evidence="1">
    <location>
        <begin position="263"/>
        <end position="297"/>
    </location>
</feature>
<sequence length="480" mass="52649">MTTTLFSLLLSLTLFIAHSNTVQSAFVEDTPPNIYRWIEENAHICTAASTLPDGGAGKTLSFLPEEEGLNCQLCPDVGPAAVPTSACAIQTAPNDVEEMNIGCHPVPELCLQELRTRFAEFYTKHGMEDNEEEFPFLMKSQVFTFSTTTKEPVVFNGLDEKSAHSESVQHIAPTRNVSPQTVVPTQHPTTNATSTASPTTTTTPIPTTVTHKPVMSLGTVITRTPGPITNGGEPERMPSFAKDLFKLKKSAIVKKRVKNVGACVDKSKLCCFWATAGECDRNPAWMKINCAKTCGSCHCNIYNLDKCKSNRVKCILPPTTTSTTTTTTSTTTTTTTTTNPKPTTTIAHRHPPAIKPKAPVTSITSTTTTTTPKPTTTSTSTTTTTTTPTTTTTDPCRDFNSMCKFWAEIGECKKNPFWMRPNCQRSCNTCGEKIENVYAPKPHPECGNHHKYCQFWAYNDECDKNPNWMLIYCPLSCKVC</sequence>
<feature type="domain" description="ShKT" evidence="4">
    <location>
        <begin position="263"/>
        <end position="297"/>
    </location>
</feature>
<feature type="disulfide bond" evidence="1">
    <location>
        <begin position="396"/>
        <end position="430"/>
    </location>
</feature>
<feature type="domain" description="ShKT" evidence="4">
    <location>
        <begin position="446"/>
        <end position="480"/>
    </location>
</feature>
<protein>
    <recommendedName>
        <fullName evidence="4">ShKT domain-containing protein</fullName>
    </recommendedName>
</protein>
<feature type="compositionally biased region" description="Low complexity" evidence="2">
    <location>
        <begin position="322"/>
        <end position="345"/>
    </location>
</feature>
<evidence type="ECO:0000256" key="1">
    <source>
        <dbReference type="PROSITE-ProRule" id="PRU01005"/>
    </source>
</evidence>
<gene>
    <name evidence="5" type="ORF">QR680_000259</name>
</gene>
<feature type="region of interest" description="Disordered" evidence="2">
    <location>
        <begin position="178"/>
        <end position="210"/>
    </location>
</feature>
<accession>A0AA39GU09</accession>
<evidence type="ECO:0000256" key="2">
    <source>
        <dbReference type="SAM" id="MobiDB-lite"/>
    </source>
</evidence>
<dbReference type="Proteomes" id="UP001175271">
    <property type="component" value="Unassembled WGS sequence"/>
</dbReference>
<feature type="signal peptide" evidence="3">
    <location>
        <begin position="1"/>
        <end position="24"/>
    </location>
</feature>
<evidence type="ECO:0000256" key="3">
    <source>
        <dbReference type="SAM" id="SignalP"/>
    </source>
</evidence>
<evidence type="ECO:0000259" key="4">
    <source>
        <dbReference type="PROSITE" id="PS51670"/>
    </source>
</evidence>
<keyword evidence="1" id="KW-1015">Disulfide bond</keyword>